<accession>A0A384K0N2</accession>
<dbReference type="KEGG" id="bfu:BCIN_13g00330"/>
<evidence type="ECO:0000313" key="1">
    <source>
        <dbReference type="EMBL" id="ATZ56184.1"/>
    </source>
</evidence>
<dbReference type="VEuPathDB" id="FungiDB:Bcin13g00330"/>
<reference evidence="1 2" key="3">
    <citation type="journal article" date="2017" name="Mol. Plant Pathol.">
        <title>A gapless genome sequence of the fungus Botrytis cinerea.</title>
        <authorList>
            <person name="Van Kan J.A."/>
            <person name="Stassen J.H."/>
            <person name="Mosbach A."/>
            <person name="Van Der Lee T.A."/>
            <person name="Faino L."/>
            <person name="Farmer A.D."/>
            <person name="Papasotiriou D.G."/>
            <person name="Zhou S."/>
            <person name="Seidl M.F."/>
            <person name="Cottam E."/>
            <person name="Edel D."/>
            <person name="Hahn M."/>
            <person name="Schwartz D.C."/>
            <person name="Dietrich R.A."/>
            <person name="Widdison S."/>
            <person name="Scalliet G."/>
        </authorList>
    </citation>
    <scope>NUCLEOTIDE SEQUENCE [LARGE SCALE GENOMIC DNA]</scope>
    <source>
        <strain evidence="1 2">B05.10</strain>
    </source>
</reference>
<organism evidence="1 2">
    <name type="scientific">Botryotinia fuckeliana (strain B05.10)</name>
    <name type="common">Noble rot fungus</name>
    <name type="synonym">Botrytis cinerea</name>
    <dbReference type="NCBI Taxonomy" id="332648"/>
    <lineage>
        <taxon>Eukaryota</taxon>
        <taxon>Fungi</taxon>
        <taxon>Dikarya</taxon>
        <taxon>Ascomycota</taxon>
        <taxon>Pezizomycotina</taxon>
        <taxon>Leotiomycetes</taxon>
        <taxon>Helotiales</taxon>
        <taxon>Sclerotiniaceae</taxon>
        <taxon>Botrytis</taxon>
    </lineage>
</organism>
<gene>
    <name evidence="1" type="ORF">BCIN_13g00330</name>
</gene>
<reference evidence="1 2" key="1">
    <citation type="journal article" date="2011" name="PLoS Genet.">
        <title>Genomic analysis of the necrotrophic fungal pathogens Sclerotinia sclerotiorum and Botrytis cinerea.</title>
        <authorList>
            <person name="Amselem J."/>
            <person name="Cuomo C.A."/>
            <person name="van Kan J.A."/>
            <person name="Viaud M."/>
            <person name="Benito E.P."/>
            <person name="Couloux A."/>
            <person name="Coutinho P.M."/>
            <person name="de Vries R.P."/>
            <person name="Dyer P.S."/>
            <person name="Fillinger S."/>
            <person name="Fournier E."/>
            <person name="Gout L."/>
            <person name="Hahn M."/>
            <person name="Kohn L."/>
            <person name="Lapalu N."/>
            <person name="Plummer K.M."/>
            <person name="Pradier J.M."/>
            <person name="Quevillon E."/>
            <person name="Sharon A."/>
            <person name="Simon A."/>
            <person name="ten Have A."/>
            <person name="Tudzynski B."/>
            <person name="Tudzynski P."/>
            <person name="Wincker P."/>
            <person name="Andrew M."/>
            <person name="Anthouard V."/>
            <person name="Beever R.E."/>
            <person name="Beffa R."/>
            <person name="Benoit I."/>
            <person name="Bouzid O."/>
            <person name="Brault B."/>
            <person name="Chen Z."/>
            <person name="Choquer M."/>
            <person name="Collemare J."/>
            <person name="Cotton P."/>
            <person name="Danchin E.G."/>
            <person name="Da Silva C."/>
            <person name="Gautier A."/>
            <person name="Giraud C."/>
            <person name="Giraud T."/>
            <person name="Gonzalez C."/>
            <person name="Grossetete S."/>
            <person name="Guldener U."/>
            <person name="Henrissat B."/>
            <person name="Howlett B.J."/>
            <person name="Kodira C."/>
            <person name="Kretschmer M."/>
            <person name="Lappartient A."/>
            <person name="Leroch M."/>
            <person name="Levis C."/>
            <person name="Mauceli E."/>
            <person name="Neuveglise C."/>
            <person name="Oeser B."/>
            <person name="Pearson M."/>
            <person name="Poulain J."/>
            <person name="Poussereau N."/>
            <person name="Quesneville H."/>
            <person name="Rascle C."/>
            <person name="Schumacher J."/>
            <person name="Segurens B."/>
            <person name="Sexton A."/>
            <person name="Silva E."/>
            <person name="Sirven C."/>
            <person name="Soanes D.M."/>
            <person name="Talbot N.J."/>
            <person name="Templeton M."/>
            <person name="Yandava C."/>
            <person name="Yarden O."/>
            <person name="Zeng Q."/>
            <person name="Rollins J.A."/>
            <person name="Lebrun M.H."/>
            <person name="Dickman M."/>
        </authorList>
    </citation>
    <scope>NUCLEOTIDE SEQUENCE [LARGE SCALE GENOMIC DNA]</scope>
    <source>
        <strain evidence="1 2">B05.10</strain>
    </source>
</reference>
<dbReference type="RefSeq" id="XP_024552418.1">
    <property type="nucleotide sequence ID" value="XM_024696605.1"/>
</dbReference>
<dbReference type="AlphaFoldDB" id="A0A384K0N2"/>
<reference evidence="1 2" key="2">
    <citation type="journal article" date="2012" name="Eukaryot. Cell">
        <title>Genome update of Botrytis cinerea strains B05.10 and T4.</title>
        <authorList>
            <person name="Staats M."/>
            <person name="van Kan J.A."/>
        </authorList>
    </citation>
    <scope>NUCLEOTIDE SEQUENCE [LARGE SCALE GENOMIC DNA]</scope>
    <source>
        <strain evidence="1 2">B05.10</strain>
    </source>
</reference>
<name>A0A384K0N2_BOTFB</name>
<proteinExistence type="predicted"/>
<sequence>MGIVAKYTSIYLIILASQSNRTSNGQLQDHILLLNQDSGRKDKSEYSWSMFNLTIMSTPVVQLQHTICARPSKLRGFVCSNLMLSSSSRFILNFPCHLLVLSPPRSMPDSVSEI</sequence>
<dbReference type="EMBL" id="CP009817">
    <property type="protein sequence ID" value="ATZ56184.1"/>
    <property type="molecule type" value="Genomic_DNA"/>
</dbReference>
<keyword evidence="2" id="KW-1185">Reference proteome</keyword>
<evidence type="ECO:0000313" key="2">
    <source>
        <dbReference type="Proteomes" id="UP000001798"/>
    </source>
</evidence>
<dbReference type="GeneID" id="36394764"/>
<dbReference type="Proteomes" id="UP000001798">
    <property type="component" value="Chromosome 13"/>
</dbReference>
<protein>
    <submittedName>
        <fullName evidence="1">Uncharacterized protein</fullName>
    </submittedName>
</protein>